<gene>
    <name evidence="1" type="ORF">Sjap_018825</name>
</gene>
<reference evidence="1 2" key="1">
    <citation type="submission" date="2024-01" db="EMBL/GenBank/DDBJ databases">
        <title>Genome assemblies of Stephania.</title>
        <authorList>
            <person name="Yang L."/>
        </authorList>
    </citation>
    <scope>NUCLEOTIDE SEQUENCE [LARGE SCALE GENOMIC DNA]</scope>
    <source>
        <strain evidence="1">QJT</strain>
        <tissue evidence="1">Leaf</tissue>
    </source>
</reference>
<evidence type="ECO:0000313" key="2">
    <source>
        <dbReference type="Proteomes" id="UP001417504"/>
    </source>
</evidence>
<keyword evidence="2" id="KW-1185">Reference proteome</keyword>
<dbReference type="AlphaFoldDB" id="A0AAP0I8T4"/>
<proteinExistence type="predicted"/>
<organism evidence="1 2">
    <name type="scientific">Stephania japonica</name>
    <dbReference type="NCBI Taxonomy" id="461633"/>
    <lineage>
        <taxon>Eukaryota</taxon>
        <taxon>Viridiplantae</taxon>
        <taxon>Streptophyta</taxon>
        <taxon>Embryophyta</taxon>
        <taxon>Tracheophyta</taxon>
        <taxon>Spermatophyta</taxon>
        <taxon>Magnoliopsida</taxon>
        <taxon>Ranunculales</taxon>
        <taxon>Menispermaceae</taxon>
        <taxon>Menispermoideae</taxon>
        <taxon>Cissampelideae</taxon>
        <taxon>Stephania</taxon>
    </lineage>
</organism>
<name>A0AAP0I8T4_9MAGN</name>
<evidence type="ECO:0000313" key="1">
    <source>
        <dbReference type="EMBL" id="KAK9110765.1"/>
    </source>
</evidence>
<sequence length="90" mass="10547">MWRHFVRPTHPHHVTTTTPHQSVAAMCLSLSHTTTEFTFRINAAFTICDEELGNFTYFWDFWSSNQGEIVLINTRRLSNEEIFIFSSSLH</sequence>
<dbReference type="Proteomes" id="UP001417504">
    <property type="component" value="Unassembled WGS sequence"/>
</dbReference>
<comment type="caution">
    <text evidence="1">The sequence shown here is derived from an EMBL/GenBank/DDBJ whole genome shotgun (WGS) entry which is preliminary data.</text>
</comment>
<dbReference type="EMBL" id="JBBNAE010000007">
    <property type="protein sequence ID" value="KAK9110765.1"/>
    <property type="molecule type" value="Genomic_DNA"/>
</dbReference>
<accession>A0AAP0I8T4</accession>
<protein>
    <submittedName>
        <fullName evidence="1">Uncharacterized protein</fullName>
    </submittedName>
</protein>